<evidence type="ECO:0000259" key="2">
    <source>
        <dbReference type="PROSITE" id="PS50076"/>
    </source>
</evidence>
<dbReference type="Proteomes" id="UP001595075">
    <property type="component" value="Unassembled WGS sequence"/>
</dbReference>
<gene>
    <name evidence="3" type="ORF">VTL71DRAFT_788</name>
</gene>
<sequence>MFSPNFDLYEALELTSTASAAEITASYRRLAREHHPDKNPDNADSTEKMQQINEAHEILSNEERRAEYDNEGPSNSSGYYHEDDAQQYEFRFNTETMASIIERAIRREAREQQEAYRGFDPSRFFFFSSGSTEDPIEFEAEIERQKKLREERAEETEKVEREKKEKAESEKKKKAAREEEKRAMEEAKQEAKERLAKEEKDIQDQIWKDEEVTTEEAKRDTCLHTSFWPRIQGTAKFTCMGCNKKKSRAGFQCPHCELIHCQKCLDEFNANRRVGT</sequence>
<comment type="caution">
    <text evidence="3">The sequence shown here is derived from an EMBL/GenBank/DDBJ whole genome shotgun (WGS) entry which is preliminary data.</text>
</comment>
<feature type="region of interest" description="Disordered" evidence="1">
    <location>
        <begin position="58"/>
        <end position="81"/>
    </location>
</feature>
<feature type="domain" description="J" evidence="2">
    <location>
        <begin position="7"/>
        <end position="72"/>
    </location>
</feature>
<proteinExistence type="predicted"/>
<dbReference type="PRINTS" id="PR00625">
    <property type="entry name" value="JDOMAIN"/>
</dbReference>
<dbReference type="Gene3D" id="1.10.287.110">
    <property type="entry name" value="DnaJ domain"/>
    <property type="match status" value="1"/>
</dbReference>
<dbReference type="InterPro" id="IPR001623">
    <property type="entry name" value="DnaJ_domain"/>
</dbReference>
<evidence type="ECO:0000313" key="4">
    <source>
        <dbReference type="Proteomes" id="UP001595075"/>
    </source>
</evidence>
<keyword evidence="4" id="KW-1185">Reference proteome</keyword>
<feature type="region of interest" description="Disordered" evidence="1">
    <location>
        <begin position="149"/>
        <end position="197"/>
    </location>
</feature>
<reference evidence="3 4" key="1">
    <citation type="journal article" date="2024" name="Commun. Biol.">
        <title>Comparative genomic analysis of thermophilic fungi reveals convergent evolutionary adaptations and gene losses.</title>
        <authorList>
            <person name="Steindorff A.S."/>
            <person name="Aguilar-Pontes M.V."/>
            <person name="Robinson A.J."/>
            <person name="Andreopoulos B."/>
            <person name="LaButti K."/>
            <person name="Kuo A."/>
            <person name="Mondo S."/>
            <person name="Riley R."/>
            <person name="Otillar R."/>
            <person name="Haridas S."/>
            <person name="Lipzen A."/>
            <person name="Grimwood J."/>
            <person name="Schmutz J."/>
            <person name="Clum A."/>
            <person name="Reid I.D."/>
            <person name="Moisan M.C."/>
            <person name="Butler G."/>
            <person name="Nguyen T.T.M."/>
            <person name="Dewar K."/>
            <person name="Conant G."/>
            <person name="Drula E."/>
            <person name="Henrissat B."/>
            <person name="Hansel C."/>
            <person name="Singer S."/>
            <person name="Hutchinson M.I."/>
            <person name="de Vries R.P."/>
            <person name="Natvig D.O."/>
            <person name="Powell A.J."/>
            <person name="Tsang A."/>
            <person name="Grigoriev I.V."/>
        </authorList>
    </citation>
    <scope>NUCLEOTIDE SEQUENCE [LARGE SCALE GENOMIC DNA]</scope>
    <source>
        <strain evidence="3 4">CBS 494.80</strain>
    </source>
</reference>
<dbReference type="PANTHER" id="PTHR24074">
    <property type="entry name" value="CO-CHAPERONE PROTEIN DJLA"/>
    <property type="match status" value="1"/>
</dbReference>
<evidence type="ECO:0000256" key="1">
    <source>
        <dbReference type="SAM" id="MobiDB-lite"/>
    </source>
</evidence>
<dbReference type="SMART" id="SM00271">
    <property type="entry name" value="DnaJ"/>
    <property type="match status" value="1"/>
</dbReference>
<accession>A0ABR4D194</accession>
<dbReference type="PROSITE" id="PS50076">
    <property type="entry name" value="DNAJ_2"/>
    <property type="match status" value="1"/>
</dbReference>
<evidence type="ECO:0000313" key="3">
    <source>
        <dbReference type="EMBL" id="KAL2075845.1"/>
    </source>
</evidence>
<dbReference type="InterPro" id="IPR050817">
    <property type="entry name" value="DjlA_DnaK_co-chaperone"/>
</dbReference>
<dbReference type="CDD" id="cd06257">
    <property type="entry name" value="DnaJ"/>
    <property type="match status" value="1"/>
</dbReference>
<dbReference type="EMBL" id="JAZHXI010000001">
    <property type="protein sequence ID" value="KAL2075845.1"/>
    <property type="molecule type" value="Genomic_DNA"/>
</dbReference>
<dbReference type="InterPro" id="IPR036869">
    <property type="entry name" value="J_dom_sf"/>
</dbReference>
<organism evidence="3 4">
    <name type="scientific">Oculimacula yallundae</name>
    <dbReference type="NCBI Taxonomy" id="86028"/>
    <lineage>
        <taxon>Eukaryota</taxon>
        <taxon>Fungi</taxon>
        <taxon>Dikarya</taxon>
        <taxon>Ascomycota</taxon>
        <taxon>Pezizomycotina</taxon>
        <taxon>Leotiomycetes</taxon>
        <taxon>Helotiales</taxon>
        <taxon>Ploettnerulaceae</taxon>
        <taxon>Oculimacula</taxon>
    </lineage>
</organism>
<name>A0ABR4D194_9HELO</name>
<dbReference type="Pfam" id="PF00226">
    <property type="entry name" value="DnaJ"/>
    <property type="match status" value="1"/>
</dbReference>
<feature type="compositionally biased region" description="Basic and acidic residues" evidence="1">
    <location>
        <begin position="58"/>
        <end position="68"/>
    </location>
</feature>
<protein>
    <recommendedName>
        <fullName evidence="2">J domain-containing protein</fullName>
    </recommendedName>
</protein>
<dbReference type="SUPFAM" id="SSF46565">
    <property type="entry name" value="Chaperone J-domain"/>
    <property type="match status" value="1"/>
</dbReference>